<reference evidence="4 5" key="1">
    <citation type="submission" date="2020-08" db="EMBL/GenBank/DDBJ databases">
        <title>Novel species isolated from subtropical streams in China.</title>
        <authorList>
            <person name="Lu H."/>
        </authorList>
    </citation>
    <scope>NUCLEOTIDE SEQUENCE [LARGE SCALE GENOMIC DNA]</scope>
    <source>
        <strain evidence="4 5">KACC 16656</strain>
    </source>
</reference>
<evidence type="ECO:0000256" key="2">
    <source>
        <dbReference type="ARBA" id="ARBA00022801"/>
    </source>
</evidence>
<keyword evidence="2" id="KW-0378">Hydrolase</keyword>
<dbReference type="Proteomes" id="UP000648257">
    <property type="component" value="Unassembled WGS sequence"/>
</dbReference>
<dbReference type="InterPro" id="IPR006680">
    <property type="entry name" value="Amidohydro-rel"/>
</dbReference>
<dbReference type="PANTHER" id="PTHR43794">
    <property type="entry name" value="AMINOHYDROLASE SSNA-RELATED"/>
    <property type="match status" value="1"/>
</dbReference>
<dbReference type="InterPro" id="IPR050287">
    <property type="entry name" value="MTA/SAH_deaminase"/>
</dbReference>
<keyword evidence="5" id="KW-1185">Reference proteome</keyword>
<evidence type="ECO:0000256" key="1">
    <source>
        <dbReference type="ARBA" id="ARBA00006745"/>
    </source>
</evidence>
<dbReference type="InterPro" id="IPR032466">
    <property type="entry name" value="Metal_Hydrolase"/>
</dbReference>
<dbReference type="PANTHER" id="PTHR43794:SF11">
    <property type="entry name" value="AMIDOHYDROLASE-RELATED DOMAIN-CONTAINING PROTEIN"/>
    <property type="match status" value="1"/>
</dbReference>
<dbReference type="Gene3D" id="2.30.40.10">
    <property type="entry name" value="Urease, subunit C, domain 1"/>
    <property type="match status" value="1"/>
</dbReference>
<sequence length="493" mass="53912">MIMALILTPKTIVVSLSVLLLISCSSQPIRETSKVSSSDIQPSSLSTKLVATDRCQFSEGTSPGLVIEGKMLNESFRIEDQSVYIQDDKIVDINTSSSLAIKYPNTGILKCENAYFAPGFINAHEHTSFSYQYPDPILLPDYLHREEWQKGLHGKYALKYDKSTQDPKILFWIELRHLLAGETVIAGSGYFDGLLTNISSDEKAKFNADLATFPFTNNMATAFKPYCDDRSSTLPNVGGIKDKILNSPYVPHIGEGSNCVAEGEILAYFKFIKDSPDPRRKFSMIHAIPLEIVGAKTIKDNQVSVIWSPRSNLALYGTTLDPIKLIDQQVSLALGTDWSPSGSFNILAEMNCAHSYTSQKSSRPVSGNELWKMTTSEAAVSLGINNIAGSISVGKLANIIVVDDASAEGSEAIYKKTNADILSVIMNGQLLIADRTKVKGEYIQSNCLAVAGNKGLCVDVKAKYGFTFDDVKLANAANVDLTRVDRQAMCQVK</sequence>
<organism evidence="4 5">
    <name type="scientific">Undibacterium seohonense</name>
    <dbReference type="NCBI Taxonomy" id="1344950"/>
    <lineage>
        <taxon>Bacteria</taxon>
        <taxon>Pseudomonadati</taxon>
        <taxon>Pseudomonadota</taxon>
        <taxon>Betaproteobacteria</taxon>
        <taxon>Burkholderiales</taxon>
        <taxon>Oxalobacteraceae</taxon>
        <taxon>Undibacterium</taxon>
    </lineage>
</organism>
<dbReference type="InterPro" id="IPR011059">
    <property type="entry name" value="Metal-dep_hydrolase_composite"/>
</dbReference>
<accession>A0ABR6X920</accession>
<protein>
    <submittedName>
        <fullName evidence="4">Amidohydrolase family protein</fullName>
    </submittedName>
</protein>
<dbReference type="EMBL" id="JACOFW010000028">
    <property type="protein sequence ID" value="MBC3809218.1"/>
    <property type="molecule type" value="Genomic_DNA"/>
</dbReference>
<comment type="similarity">
    <text evidence="1">Belongs to the metallo-dependent hydrolases superfamily. ATZ/TRZ family.</text>
</comment>
<name>A0ABR6X920_9BURK</name>
<dbReference type="Pfam" id="PF01979">
    <property type="entry name" value="Amidohydro_1"/>
    <property type="match status" value="1"/>
</dbReference>
<comment type="caution">
    <text evidence="4">The sequence shown here is derived from an EMBL/GenBank/DDBJ whole genome shotgun (WGS) entry which is preliminary data.</text>
</comment>
<dbReference type="Gene3D" id="3.20.20.140">
    <property type="entry name" value="Metal-dependent hydrolases"/>
    <property type="match status" value="1"/>
</dbReference>
<dbReference type="SUPFAM" id="SSF51556">
    <property type="entry name" value="Metallo-dependent hydrolases"/>
    <property type="match status" value="1"/>
</dbReference>
<dbReference type="SUPFAM" id="SSF51338">
    <property type="entry name" value="Composite domain of metallo-dependent hydrolases"/>
    <property type="match status" value="1"/>
</dbReference>
<evidence type="ECO:0000313" key="5">
    <source>
        <dbReference type="Proteomes" id="UP000648257"/>
    </source>
</evidence>
<proteinExistence type="inferred from homology"/>
<dbReference type="RefSeq" id="WP_186924282.1">
    <property type="nucleotide sequence ID" value="NZ_JACOFW010000028.1"/>
</dbReference>
<feature type="domain" description="Amidohydrolase-related" evidence="3">
    <location>
        <begin position="281"/>
        <end position="430"/>
    </location>
</feature>
<evidence type="ECO:0000259" key="3">
    <source>
        <dbReference type="Pfam" id="PF01979"/>
    </source>
</evidence>
<evidence type="ECO:0000313" key="4">
    <source>
        <dbReference type="EMBL" id="MBC3809218.1"/>
    </source>
</evidence>
<gene>
    <name evidence="4" type="ORF">H8K52_17905</name>
</gene>